<evidence type="ECO:0000256" key="4">
    <source>
        <dbReference type="ARBA" id="ARBA00022728"/>
    </source>
</evidence>
<name>A0A1E4RFH6_9ASCO</name>
<keyword evidence="11" id="KW-1185">Reference proteome</keyword>
<keyword evidence="5 7" id="KW-0508">mRNA splicing</keyword>
<dbReference type="InterPro" id="IPR039974">
    <property type="entry name" value="Splicing_factor_SLU7"/>
</dbReference>
<dbReference type="OrthoDB" id="249612at2759"/>
<dbReference type="PANTHER" id="PTHR12942:SF2">
    <property type="entry name" value="PRE-MRNA-SPLICING FACTOR SLU7"/>
    <property type="match status" value="1"/>
</dbReference>
<keyword evidence="3 7" id="KW-0507">mRNA processing</keyword>
<keyword evidence="4 7" id="KW-0747">Spliceosome</keyword>
<comment type="similarity">
    <text evidence="2 7">Belongs to the SLU7 family.</text>
</comment>
<dbReference type="Proteomes" id="UP000095085">
    <property type="component" value="Unassembled WGS sequence"/>
</dbReference>
<dbReference type="GeneID" id="30996888"/>
<sequence>MATPPKQQLDKLGREINPYIPKYIANVPWYQRRDQNEQEQAQDYLSHQRLEPEAEPIDHSIARAGEGIEDKFVEGAESQVKSYQDWDSKRDRWYGYNSEEWDRLVKNWDKVKRRKTATPEHQESDDESEYELELMELGLSKQDIVKNLKEDPLEKTIRDRQDVPAYIMSINSSNKISYDPKSRIAVDPQRGYLNDRNQFVRYLSGEASDLEQVQKFAWEQNREYEAEKQKEKLRHNVLDSNDIPANLDISLEASPTLMMLQNKRAQESKRQLNSQRKKQLLTKYGGDEFLRNAPQAAEIKTRVAGDAKDPNGLKRSCFSEDVYPLDHTSVWGSYYHDGQWGYRCCKQLAKNDYCTRKIH</sequence>
<organism evidence="10 11">
    <name type="scientific">Hyphopichia burtonii NRRL Y-1933</name>
    <dbReference type="NCBI Taxonomy" id="984485"/>
    <lineage>
        <taxon>Eukaryota</taxon>
        <taxon>Fungi</taxon>
        <taxon>Dikarya</taxon>
        <taxon>Ascomycota</taxon>
        <taxon>Saccharomycotina</taxon>
        <taxon>Pichiomycetes</taxon>
        <taxon>Debaryomycetaceae</taxon>
        <taxon>Hyphopichia</taxon>
    </lineage>
</organism>
<dbReference type="AlphaFoldDB" id="A0A1E4RFH6"/>
<dbReference type="STRING" id="984485.A0A1E4RFH6"/>
<evidence type="ECO:0000313" key="11">
    <source>
        <dbReference type="Proteomes" id="UP000095085"/>
    </source>
</evidence>
<protein>
    <recommendedName>
        <fullName evidence="7">Pre-mRNA-splicing factor SLU7</fullName>
    </recommendedName>
</protein>
<evidence type="ECO:0000259" key="9">
    <source>
        <dbReference type="Pfam" id="PF11708"/>
    </source>
</evidence>
<dbReference type="RefSeq" id="XP_020075075.1">
    <property type="nucleotide sequence ID" value="XM_020222339.1"/>
</dbReference>
<feature type="region of interest" description="Disordered" evidence="8">
    <location>
        <begin position="34"/>
        <end position="56"/>
    </location>
</feature>
<dbReference type="Pfam" id="PF11708">
    <property type="entry name" value="Slu7"/>
    <property type="match status" value="1"/>
</dbReference>
<comment type="subcellular location">
    <subcellularLocation>
        <location evidence="1 7">Nucleus</location>
    </subcellularLocation>
</comment>
<dbReference type="EMBL" id="KV454543">
    <property type="protein sequence ID" value="ODV66008.1"/>
    <property type="molecule type" value="Genomic_DNA"/>
</dbReference>
<dbReference type="GO" id="GO:0000398">
    <property type="term" value="P:mRNA splicing, via spliceosome"/>
    <property type="evidence" value="ECO:0007669"/>
    <property type="project" value="UniProtKB-UniRule"/>
</dbReference>
<dbReference type="GO" id="GO:0005681">
    <property type="term" value="C:spliceosomal complex"/>
    <property type="evidence" value="ECO:0007669"/>
    <property type="project" value="UniProtKB-UniRule"/>
</dbReference>
<reference evidence="11" key="1">
    <citation type="submission" date="2016-05" db="EMBL/GenBank/DDBJ databases">
        <title>Comparative genomics of biotechnologically important yeasts.</title>
        <authorList>
            <consortium name="DOE Joint Genome Institute"/>
            <person name="Riley R."/>
            <person name="Haridas S."/>
            <person name="Wolfe K.H."/>
            <person name="Lopes M.R."/>
            <person name="Hittinger C.T."/>
            <person name="Goker M."/>
            <person name="Salamov A."/>
            <person name="Wisecaver J."/>
            <person name="Long T.M."/>
            <person name="Aerts A.L."/>
            <person name="Barry K."/>
            <person name="Choi C."/>
            <person name="Clum A."/>
            <person name="Coughlan A.Y."/>
            <person name="Deshpande S."/>
            <person name="Douglass A.P."/>
            <person name="Hanson S.J."/>
            <person name="Klenk H.-P."/>
            <person name="Labutti K."/>
            <person name="Lapidus A."/>
            <person name="Lindquist E."/>
            <person name="Lipzen A."/>
            <person name="Meier-Kolthoff J.P."/>
            <person name="Ohm R.A."/>
            <person name="Otillar R.P."/>
            <person name="Pangilinan J."/>
            <person name="Peng Y."/>
            <person name="Rokas A."/>
            <person name="Rosa C.A."/>
            <person name="Scheuner C."/>
            <person name="Sibirny A.A."/>
            <person name="Slot J.C."/>
            <person name="Stielow J.B."/>
            <person name="Sun H."/>
            <person name="Kurtzman C.P."/>
            <person name="Blackwell M."/>
            <person name="Grigoriev I.V."/>
            <person name="Jeffries T.W."/>
        </authorList>
    </citation>
    <scope>NUCLEOTIDE SEQUENCE [LARGE SCALE GENOMIC DNA]</scope>
    <source>
        <strain evidence="11">NRRL Y-1933</strain>
    </source>
</reference>
<keyword evidence="6 7" id="KW-0539">Nucleus</keyword>
<gene>
    <name evidence="10" type="ORF">HYPBUDRAFT_158050</name>
</gene>
<dbReference type="PANTHER" id="PTHR12942">
    <property type="entry name" value="STEP II SPLICING FACTOR SLU7"/>
    <property type="match status" value="1"/>
</dbReference>
<evidence type="ECO:0000256" key="1">
    <source>
        <dbReference type="ARBA" id="ARBA00004123"/>
    </source>
</evidence>
<dbReference type="InterPro" id="IPR021715">
    <property type="entry name" value="Slu7_dom"/>
</dbReference>
<dbReference type="GO" id="GO:0030628">
    <property type="term" value="F:pre-mRNA 3'-splice site binding"/>
    <property type="evidence" value="ECO:0007669"/>
    <property type="project" value="UniProtKB-UniRule"/>
</dbReference>
<comment type="subunit">
    <text evidence="7">Associated with the spliceosome.</text>
</comment>
<evidence type="ECO:0000256" key="3">
    <source>
        <dbReference type="ARBA" id="ARBA00022664"/>
    </source>
</evidence>
<evidence type="ECO:0000256" key="5">
    <source>
        <dbReference type="ARBA" id="ARBA00023187"/>
    </source>
</evidence>
<accession>A0A1E4RFH6</accession>
<evidence type="ECO:0000313" key="10">
    <source>
        <dbReference type="EMBL" id="ODV66008.1"/>
    </source>
</evidence>
<feature type="compositionally biased region" description="Basic and acidic residues" evidence="8">
    <location>
        <begin position="46"/>
        <end position="56"/>
    </location>
</feature>
<evidence type="ECO:0000256" key="8">
    <source>
        <dbReference type="SAM" id="MobiDB-lite"/>
    </source>
</evidence>
<evidence type="ECO:0000256" key="7">
    <source>
        <dbReference type="RuleBase" id="RU367071"/>
    </source>
</evidence>
<comment type="function">
    <text evidence="7">Involved in pre-mRNA splicing.</text>
</comment>
<evidence type="ECO:0000256" key="2">
    <source>
        <dbReference type="ARBA" id="ARBA00007203"/>
    </source>
</evidence>
<proteinExistence type="inferred from homology"/>
<evidence type="ECO:0000256" key="6">
    <source>
        <dbReference type="ARBA" id="ARBA00023242"/>
    </source>
</evidence>
<feature type="domain" description="Pre-mRNA-splicing factor SLU7" evidence="9">
    <location>
        <begin position="85"/>
        <end position="333"/>
    </location>
</feature>